<dbReference type="AlphaFoldDB" id="A0A2A2ZD29"/>
<dbReference type="InterPro" id="IPR041657">
    <property type="entry name" value="HTH_17"/>
</dbReference>
<protein>
    <submittedName>
        <fullName evidence="2">DNA-binding protein</fullName>
    </submittedName>
</protein>
<accession>A0A2A2ZD29</accession>
<evidence type="ECO:0000259" key="1">
    <source>
        <dbReference type="Pfam" id="PF12728"/>
    </source>
</evidence>
<dbReference type="Proteomes" id="UP000217768">
    <property type="component" value="Unassembled WGS sequence"/>
</dbReference>
<dbReference type="SUPFAM" id="SSF46955">
    <property type="entry name" value="Putative DNA-binding domain"/>
    <property type="match status" value="1"/>
</dbReference>
<dbReference type="InterPro" id="IPR010093">
    <property type="entry name" value="SinI_DNA-bd"/>
</dbReference>
<reference evidence="2 3" key="1">
    <citation type="submission" date="2017-08" db="EMBL/GenBank/DDBJ databases">
        <title>Phylogenetic analysis of Mycobacterium avium complex whole genomes.</title>
        <authorList>
            <person name="Caverly L.J."/>
            <person name="Spilker T."/>
            <person name="Lipuma J."/>
        </authorList>
    </citation>
    <scope>NUCLEOTIDE SEQUENCE [LARGE SCALE GENOMIC DNA]</scope>
    <source>
        <strain evidence="2 3">FLAC0165</strain>
    </source>
</reference>
<feature type="domain" description="Helix-turn-helix" evidence="1">
    <location>
        <begin position="26"/>
        <end position="72"/>
    </location>
</feature>
<dbReference type="NCBIfam" id="TIGR01764">
    <property type="entry name" value="excise"/>
    <property type="match status" value="1"/>
</dbReference>
<dbReference type="EMBL" id="NSFD01000053">
    <property type="protein sequence ID" value="PBA24245.1"/>
    <property type="molecule type" value="Genomic_DNA"/>
</dbReference>
<dbReference type="GO" id="GO:0003677">
    <property type="term" value="F:DNA binding"/>
    <property type="evidence" value="ECO:0007669"/>
    <property type="project" value="UniProtKB-KW"/>
</dbReference>
<dbReference type="Pfam" id="PF12728">
    <property type="entry name" value="HTH_17"/>
    <property type="match status" value="1"/>
</dbReference>
<organism evidence="2 3">
    <name type="scientific">Mycobacterium avium</name>
    <dbReference type="NCBI Taxonomy" id="1764"/>
    <lineage>
        <taxon>Bacteria</taxon>
        <taxon>Bacillati</taxon>
        <taxon>Actinomycetota</taxon>
        <taxon>Actinomycetes</taxon>
        <taxon>Mycobacteriales</taxon>
        <taxon>Mycobacteriaceae</taxon>
        <taxon>Mycobacterium</taxon>
        <taxon>Mycobacterium avium complex (MAC)</taxon>
    </lineage>
</organism>
<comment type="caution">
    <text evidence="2">The sequence shown here is derived from an EMBL/GenBank/DDBJ whole genome shotgun (WGS) entry which is preliminary data.</text>
</comment>
<evidence type="ECO:0000313" key="3">
    <source>
        <dbReference type="Proteomes" id="UP000217768"/>
    </source>
</evidence>
<gene>
    <name evidence="2" type="ORF">CKJ66_24075</name>
</gene>
<evidence type="ECO:0000313" key="2">
    <source>
        <dbReference type="EMBL" id="PBA24245.1"/>
    </source>
</evidence>
<name>A0A2A2ZD29_MYCAV</name>
<proteinExistence type="predicted"/>
<keyword evidence="2" id="KW-0238">DNA-binding</keyword>
<dbReference type="InterPro" id="IPR009061">
    <property type="entry name" value="DNA-bd_dom_put_sf"/>
</dbReference>
<sequence length="75" mass="8483">MIDDEHRHSVSYRQEQQVAVTQAERLYTVDQAARILGCGRGKIYAMIREGEIRSVKIGKLRRIPASALKELADGE</sequence>